<dbReference type="GeneID" id="80345083"/>
<reference evidence="3 4" key="1">
    <citation type="submission" date="2020-08" db="EMBL/GenBank/DDBJ databases">
        <title>Genome Sequencing of Nocardia wallacei strain FMUON74 and assembly.</title>
        <authorList>
            <person name="Toyokawa M."/>
            <person name="Uesaka K."/>
        </authorList>
    </citation>
    <scope>NUCLEOTIDE SEQUENCE [LARGE SCALE GENOMIC DNA]</scope>
    <source>
        <strain evidence="3 4">FMUON74</strain>
    </source>
</reference>
<keyword evidence="4" id="KW-1185">Reference proteome</keyword>
<feature type="compositionally biased region" description="Low complexity" evidence="1">
    <location>
        <begin position="56"/>
        <end position="87"/>
    </location>
</feature>
<name>A0A7G1KF46_9NOCA</name>
<accession>A0A7G1KF46</accession>
<evidence type="ECO:0000256" key="1">
    <source>
        <dbReference type="SAM" id="MobiDB-lite"/>
    </source>
</evidence>
<evidence type="ECO:0000313" key="4">
    <source>
        <dbReference type="Proteomes" id="UP000516173"/>
    </source>
</evidence>
<feature type="transmembrane region" description="Helical" evidence="2">
    <location>
        <begin position="20"/>
        <end position="39"/>
    </location>
</feature>
<keyword evidence="2" id="KW-1133">Transmembrane helix</keyword>
<sequence length="218" mass="22371">MLEPNGPLPPEIYWRRRLLAIAALVVVLALVIWLAIMLLRGGGDDKSAAPVAASSSVTSAPAQSSTGAAESSTSPSTATTNATASGSPVSCPDQSLAVKVTVAQPDYKTGEQPVFGIVVTNISTTVCQRDMGSGLQQVTVQSLDGQRRMWSSTDCDPGGPAEVRALKGGEQAAFTLTWSGTTSQPGCAGERVQVPPGGYTVVAQLGSVHSTPETFNIG</sequence>
<dbReference type="KEGG" id="nwl:NWFMUON74_04610"/>
<keyword evidence="2" id="KW-0472">Membrane</keyword>
<dbReference type="EMBL" id="AP023396">
    <property type="protein sequence ID" value="BCK52689.1"/>
    <property type="molecule type" value="Genomic_DNA"/>
</dbReference>
<organism evidence="3 4">
    <name type="scientific">Nocardia wallacei</name>
    <dbReference type="NCBI Taxonomy" id="480035"/>
    <lineage>
        <taxon>Bacteria</taxon>
        <taxon>Bacillati</taxon>
        <taxon>Actinomycetota</taxon>
        <taxon>Actinomycetes</taxon>
        <taxon>Mycobacteriales</taxon>
        <taxon>Nocardiaceae</taxon>
        <taxon>Nocardia</taxon>
    </lineage>
</organism>
<evidence type="ECO:0000313" key="3">
    <source>
        <dbReference type="EMBL" id="BCK52689.1"/>
    </source>
</evidence>
<gene>
    <name evidence="3" type="ORF">NWFMUON74_04610</name>
</gene>
<keyword evidence="2" id="KW-0812">Transmembrane</keyword>
<dbReference type="Proteomes" id="UP000516173">
    <property type="component" value="Chromosome"/>
</dbReference>
<feature type="region of interest" description="Disordered" evidence="1">
    <location>
        <begin position="56"/>
        <end position="91"/>
    </location>
</feature>
<dbReference type="RefSeq" id="WP_187686356.1">
    <property type="nucleotide sequence ID" value="NZ_AP023396.1"/>
</dbReference>
<proteinExistence type="predicted"/>
<protein>
    <submittedName>
        <fullName evidence="3">Uncharacterized protein</fullName>
    </submittedName>
</protein>
<evidence type="ECO:0000256" key="2">
    <source>
        <dbReference type="SAM" id="Phobius"/>
    </source>
</evidence>
<dbReference type="AlphaFoldDB" id="A0A7G1KF46"/>